<sequence length="161" mass="18064">MKDATPQNIKLAMIDWFREPGKRNGVWKDVVKTHFTRQQGEDHAEGEWLSAGGFEALELEPASGENNQGSDSAVERTGSKNERLTSLSTAAVLRASATKMRTATASIVDLLWNRPHITWVLEFLSKPLPAPDQNASAWCLGRRPEDRIRNAIHHYCFEIPL</sequence>
<protein>
    <submittedName>
        <fullName evidence="2">Uncharacterized protein</fullName>
    </submittedName>
</protein>
<organism evidence="2 3">
    <name type="scientific">Ajellomyces capsulatus</name>
    <name type="common">Darling's disease fungus</name>
    <name type="synonym">Histoplasma capsulatum</name>
    <dbReference type="NCBI Taxonomy" id="5037"/>
    <lineage>
        <taxon>Eukaryota</taxon>
        <taxon>Fungi</taxon>
        <taxon>Dikarya</taxon>
        <taxon>Ascomycota</taxon>
        <taxon>Pezizomycotina</taxon>
        <taxon>Eurotiomycetes</taxon>
        <taxon>Eurotiomycetidae</taxon>
        <taxon>Onygenales</taxon>
        <taxon>Ajellomycetaceae</taxon>
        <taxon>Histoplasma</taxon>
    </lineage>
</organism>
<evidence type="ECO:0000256" key="1">
    <source>
        <dbReference type="SAM" id="MobiDB-lite"/>
    </source>
</evidence>
<dbReference type="AlphaFoldDB" id="A0A8A1M1Y6"/>
<reference evidence="2" key="1">
    <citation type="submission" date="2021-01" db="EMBL/GenBank/DDBJ databases">
        <title>Chromosome-level genome assembly of a human fungal pathogen reveals clustering of transcriptionally co-regulated genes.</title>
        <authorList>
            <person name="Voorhies M."/>
            <person name="Cohen S."/>
            <person name="Shea T.P."/>
            <person name="Petrus S."/>
            <person name="Munoz J.F."/>
            <person name="Poplawski S."/>
            <person name="Goldman W.E."/>
            <person name="Michael T."/>
            <person name="Cuomo C.A."/>
            <person name="Sil A."/>
            <person name="Beyhan S."/>
        </authorList>
    </citation>
    <scope>NUCLEOTIDE SEQUENCE</scope>
    <source>
        <strain evidence="2">WU24</strain>
    </source>
</reference>
<accession>A0A8A1M1Y6</accession>
<gene>
    <name evidence="2" type="ORF">I7I51_05268</name>
</gene>
<dbReference type="EMBL" id="CP069110">
    <property type="protein sequence ID" value="QSS60468.1"/>
    <property type="molecule type" value="Genomic_DNA"/>
</dbReference>
<dbReference type="OrthoDB" id="47801at2759"/>
<proteinExistence type="predicted"/>
<name>A0A8A1M1Y6_AJECA</name>
<dbReference type="Proteomes" id="UP000663671">
    <property type="component" value="Chromosome 4"/>
</dbReference>
<feature type="region of interest" description="Disordered" evidence="1">
    <location>
        <begin position="60"/>
        <end position="81"/>
    </location>
</feature>
<dbReference type="VEuPathDB" id="FungiDB:I7I51_05268"/>
<evidence type="ECO:0000313" key="2">
    <source>
        <dbReference type="EMBL" id="QSS60468.1"/>
    </source>
</evidence>
<evidence type="ECO:0000313" key="3">
    <source>
        <dbReference type="Proteomes" id="UP000663671"/>
    </source>
</evidence>